<dbReference type="RefSeq" id="WP_286354181.1">
    <property type="nucleotide sequence ID" value="NZ_AP027079.1"/>
</dbReference>
<gene>
    <name evidence="1" type="ORF">GETHOR_25640</name>
</gene>
<dbReference type="Proteomes" id="UP001242010">
    <property type="component" value="Chromosome"/>
</dbReference>
<reference evidence="2" key="1">
    <citation type="journal article" date="2023" name="Int. J. Syst. Evol. Microbiol.">
        <title>Mesoterricola silvestris gen. nov., sp. nov., Mesoterricola sediminis sp. nov., Geothrix oryzae sp. nov., Geothrix edaphica sp. nov., Geothrix rubra sp. nov., and Geothrix limicola sp. nov., six novel members of Acidobacteriota isolated from soils.</title>
        <authorList>
            <person name="Itoh H."/>
            <person name="Sugisawa Y."/>
            <person name="Mise K."/>
            <person name="Xu Z."/>
            <person name="Kuniyasu M."/>
            <person name="Ushijima N."/>
            <person name="Kawano K."/>
            <person name="Kobayashi E."/>
            <person name="Shiratori Y."/>
            <person name="Masuda Y."/>
            <person name="Senoo K."/>
        </authorList>
    </citation>
    <scope>NUCLEOTIDE SEQUENCE [LARGE SCALE GENOMIC DNA]</scope>
    <source>
        <strain evidence="2">Red222</strain>
    </source>
</reference>
<keyword evidence="2" id="KW-1185">Reference proteome</keyword>
<protein>
    <recommendedName>
        <fullName evidence="3">Capsule polysaccharide biosynthesis protein</fullName>
    </recommendedName>
</protein>
<sequence>MKIAFHSPYSVGSNNLSLLLDEALEELRDEANSVVFVTCTGQLRPCDINYENSWIKCQECILSRNIVLKQINQPRFILKNIGNYIDSKLLSRGRSLRFDYDSIEDVKKIEYRGINLGLGVVSTYVSKTRNLDPDLNRTTRNFIDQLLQSSAILTESTSRMLEVEEPDRVCLVNGRFHGYRPFMEVGLNRQVETIVLENTLSTSLESMHVVRFENSLPHDIDNASRLIDLNWETYLDQGNREEVASVFYERRRNAEFASDRVYVAHQDPNLLPEDFDPARRNFVIFNSSEDEFFSIGDSFDKYKIFDNQIEGILYLIRQTLHDPSIHYYLRIHPNLINIKYKYHTKLNTMFDVFPNITVIPASSPISTYKLIDSCEKIIVFGSTVGIEGSYWQKPVILLGGAFYIHLNAVYCPKNFNELNTLLTDTLETKPRVGALKYALYIFGERGSLFRQFDFNCTTLKFGNMKIIVENCFRFKGTFIPYLIFKTIFQCLNYPFRFYFKKFILPKLQIEK</sequence>
<evidence type="ECO:0008006" key="3">
    <source>
        <dbReference type="Google" id="ProtNLM"/>
    </source>
</evidence>
<name>A0ABM8DTV6_9BACT</name>
<evidence type="ECO:0000313" key="2">
    <source>
        <dbReference type="Proteomes" id="UP001242010"/>
    </source>
</evidence>
<evidence type="ECO:0000313" key="1">
    <source>
        <dbReference type="EMBL" id="BDU70463.1"/>
    </source>
</evidence>
<accession>A0ABM8DTV6</accession>
<proteinExistence type="predicted"/>
<dbReference type="EMBL" id="AP027079">
    <property type="protein sequence ID" value="BDU70463.1"/>
    <property type="molecule type" value="Genomic_DNA"/>
</dbReference>
<organism evidence="1 2">
    <name type="scientific">Geothrix oryzae</name>
    <dbReference type="NCBI Taxonomy" id="2927975"/>
    <lineage>
        <taxon>Bacteria</taxon>
        <taxon>Pseudomonadati</taxon>
        <taxon>Acidobacteriota</taxon>
        <taxon>Holophagae</taxon>
        <taxon>Holophagales</taxon>
        <taxon>Holophagaceae</taxon>
        <taxon>Geothrix</taxon>
    </lineage>
</organism>